<dbReference type="AlphaFoldDB" id="A0AAN6G963"/>
<dbReference type="Proteomes" id="UP001176521">
    <property type="component" value="Unassembled WGS sequence"/>
</dbReference>
<gene>
    <name evidence="2" type="ORF">OC842_004728</name>
</gene>
<evidence type="ECO:0000313" key="2">
    <source>
        <dbReference type="EMBL" id="KAK0527852.1"/>
    </source>
</evidence>
<comment type="caution">
    <text evidence="2">The sequence shown here is derived from an EMBL/GenBank/DDBJ whole genome shotgun (WGS) entry which is preliminary data.</text>
</comment>
<feature type="region of interest" description="Disordered" evidence="1">
    <location>
        <begin position="190"/>
        <end position="212"/>
    </location>
</feature>
<evidence type="ECO:0000256" key="1">
    <source>
        <dbReference type="SAM" id="MobiDB-lite"/>
    </source>
</evidence>
<organism evidence="2 3">
    <name type="scientific">Tilletia horrida</name>
    <dbReference type="NCBI Taxonomy" id="155126"/>
    <lineage>
        <taxon>Eukaryota</taxon>
        <taxon>Fungi</taxon>
        <taxon>Dikarya</taxon>
        <taxon>Basidiomycota</taxon>
        <taxon>Ustilaginomycotina</taxon>
        <taxon>Exobasidiomycetes</taxon>
        <taxon>Tilletiales</taxon>
        <taxon>Tilletiaceae</taxon>
        <taxon>Tilletia</taxon>
    </lineage>
</organism>
<feature type="non-terminal residue" evidence="2">
    <location>
        <position position="1"/>
    </location>
</feature>
<protein>
    <submittedName>
        <fullName evidence="2">Uncharacterized protein</fullName>
    </submittedName>
</protein>
<evidence type="ECO:0000313" key="3">
    <source>
        <dbReference type="Proteomes" id="UP001176521"/>
    </source>
</evidence>
<name>A0AAN6G963_9BASI</name>
<reference evidence="2" key="1">
    <citation type="journal article" date="2023" name="PhytoFront">
        <title>Draft Genome Resources of Seven Strains of Tilletia horrida, Causal Agent of Kernel Smut of Rice.</title>
        <authorList>
            <person name="Khanal S."/>
            <person name="Antony Babu S."/>
            <person name="Zhou X.G."/>
        </authorList>
    </citation>
    <scope>NUCLEOTIDE SEQUENCE</scope>
    <source>
        <strain evidence="2">TX3</strain>
    </source>
</reference>
<keyword evidence="3" id="KW-1185">Reference proteome</keyword>
<proteinExistence type="predicted"/>
<accession>A0AAN6G963</accession>
<dbReference type="EMBL" id="JAPDMQ010000294">
    <property type="protein sequence ID" value="KAK0527852.1"/>
    <property type="molecule type" value="Genomic_DNA"/>
</dbReference>
<sequence>PYRLAAQPGDTERQHWSRADGTYMRSRRMGALTGSGMIHFVDHSSARLAVQQPQAIGQTTLQLSFARRQAITRAIPDPDRTADIFAANIRHSTSVRVLGVEHNAKVIAFAHKCQKHFGEMTGAMEERTRGGRRDFILHFCIISAAADCIAGLEGPDRSDARWAFEESDRDTSSFDSDVPLAQIVQPALEKRVSDTSSFDSDRPLAQLSSGQH</sequence>